<protein>
    <submittedName>
        <fullName evidence="3">Uncharacterized protein</fullName>
    </submittedName>
</protein>
<evidence type="ECO:0000256" key="2">
    <source>
        <dbReference type="SAM" id="Phobius"/>
    </source>
</evidence>
<evidence type="ECO:0000256" key="1">
    <source>
        <dbReference type="SAM" id="MobiDB-lite"/>
    </source>
</evidence>
<evidence type="ECO:0000313" key="4">
    <source>
        <dbReference type="Proteomes" id="UP000076842"/>
    </source>
</evidence>
<organism evidence="3 4">
    <name type="scientific">Calocera cornea HHB12733</name>
    <dbReference type="NCBI Taxonomy" id="1353952"/>
    <lineage>
        <taxon>Eukaryota</taxon>
        <taxon>Fungi</taxon>
        <taxon>Dikarya</taxon>
        <taxon>Basidiomycota</taxon>
        <taxon>Agaricomycotina</taxon>
        <taxon>Dacrymycetes</taxon>
        <taxon>Dacrymycetales</taxon>
        <taxon>Dacrymycetaceae</taxon>
        <taxon>Calocera</taxon>
    </lineage>
</organism>
<proteinExistence type="predicted"/>
<feature type="region of interest" description="Disordered" evidence="1">
    <location>
        <begin position="1"/>
        <end position="24"/>
    </location>
</feature>
<keyword evidence="2" id="KW-0812">Transmembrane</keyword>
<feature type="transmembrane region" description="Helical" evidence="2">
    <location>
        <begin position="62"/>
        <end position="83"/>
    </location>
</feature>
<evidence type="ECO:0000313" key="3">
    <source>
        <dbReference type="EMBL" id="KZT51732.1"/>
    </source>
</evidence>
<dbReference type="InParanoid" id="A0A165CZC0"/>
<name>A0A165CZC0_9BASI</name>
<reference evidence="3 4" key="1">
    <citation type="journal article" date="2016" name="Mol. Biol. Evol.">
        <title>Comparative Genomics of Early-Diverging Mushroom-Forming Fungi Provides Insights into the Origins of Lignocellulose Decay Capabilities.</title>
        <authorList>
            <person name="Nagy L.G."/>
            <person name="Riley R."/>
            <person name="Tritt A."/>
            <person name="Adam C."/>
            <person name="Daum C."/>
            <person name="Floudas D."/>
            <person name="Sun H."/>
            <person name="Yadav J.S."/>
            <person name="Pangilinan J."/>
            <person name="Larsson K.H."/>
            <person name="Matsuura K."/>
            <person name="Barry K."/>
            <person name="Labutti K."/>
            <person name="Kuo R."/>
            <person name="Ohm R.A."/>
            <person name="Bhattacharya S.S."/>
            <person name="Shirouzu T."/>
            <person name="Yoshinaga Y."/>
            <person name="Martin F.M."/>
            <person name="Grigoriev I.V."/>
            <person name="Hibbett D.S."/>
        </authorList>
    </citation>
    <scope>NUCLEOTIDE SEQUENCE [LARGE SCALE GENOMIC DNA]</scope>
    <source>
        <strain evidence="3 4">HHB12733</strain>
    </source>
</reference>
<dbReference type="Proteomes" id="UP000076842">
    <property type="component" value="Unassembled WGS sequence"/>
</dbReference>
<dbReference type="AlphaFoldDB" id="A0A165CZC0"/>
<keyword evidence="2" id="KW-1133">Transmembrane helix</keyword>
<accession>A0A165CZC0</accession>
<keyword evidence="4" id="KW-1185">Reference proteome</keyword>
<sequence length="189" mass="20214">MAIHSQPDLPAMSEPDPAGVRSQHQGIRGLRHLPALSARRLAVPLVVHIAGRLSGCGFCWPLASSALLVVLSFGTLPGPLLRVRRQRSTRCRRLRRSTPTPRLLLHRLPEHNPLEQRLLVFLAPSHRSREGGLLGCSSGGRLRSAEAGGGGGAGDGRWGRDVPLCYSSVIEVSVCSAHPQPGREPSSCG</sequence>
<keyword evidence="2" id="KW-0472">Membrane</keyword>
<gene>
    <name evidence="3" type="ORF">CALCODRAFT_121633</name>
</gene>
<dbReference type="EMBL" id="KV424094">
    <property type="protein sequence ID" value="KZT51732.1"/>
    <property type="molecule type" value="Genomic_DNA"/>
</dbReference>